<reference evidence="2 3" key="1">
    <citation type="submission" date="2019-06" db="EMBL/GenBank/DDBJ databases">
        <title>New taxonomy in bacterial strain CC-CFT640, isolated from vineyard.</title>
        <authorList>
            <person name="Lin S.-Y."/>
            <person name="Tsai C.-F."/>
            <person name="Young C.-C."/>
        </authorList>
    </citation>
    <scope>NUCLEOTIDE SEQUENCE [LARGE SCALE GENOMIC DNA]</scope>
    <source>
        <strain evidence="2 3">CC-CFT640</strain>
    </source>
</reference>
<dbReference type="OrthoDB" id="9787897at2"/>
<comment type="caution">
    <text evidence="2">The sequence shown here is derived from an EMBL/GenBank/DDBJ whole genome shotgun (WGS) entry which is preliminary data.</text>
</comment>
<sequence length="247" mass="26580">MVLIIGHRGARNLWPENSLEGFRHTLALGVDGIELDVHLARDGTLVVIHDPTLERTTEGTGAVAGLTAAELAATRLRDAGGAGVPTLDAVLALLRDSPVELHLEIKTDIAGRAYPGLEGRLIDAIARHGLRQRAIITCFVPEVLEAVRRIDPDQRVLASLDRRSAELLGGIEPALERFAAIDGCLVAVEKSLLSATLDLCLARLGRSRLGAWVPNEPDDIAHWLRQPIRQITTDRPDLALAARSAAV</sequence>
<feature type="domain" description="GP-PDE" evidence="1">
    <location>
        <begin position="2"/>
        <end position="243"/>
    </location>
</feature>
<protein>
    <submittedName>
        <fullName evidence="2">Glycerophosphodiester phosphodiesterase</fullName>
    </submittedName>
</protein>
<evidence type="ECO:0000313" key="3">
    <source>
        <dbReference type="Proteomes" id="UP000321638"/>
    </source>
</evidence>
<dbReference type="InterPro" id="IPR030395">
    <property type="entry name" value="GP_PDE_dom"/>
</dbReference>
<dbReference type="PANTHER" id="PTHR46211:SF14">
    <property type="entry name" value="GLYCEROPHOSPHODIESTER PHOSPHODIESTERASE"/>
    <property type="match status" value="1"/>
</dbReference>
<gene>
    <name evidence="2" type="ORF">FHP25_14555</name>
</gene>
<dbReference type="PROSITE" id="PS50007">
    <property type="entry name" value="PIPLC_X_DOMAIN"/>
    <property type="match status" value="1"/>
</dbReference>
<evidence type="ECO:0000259" key="1">
    <source>
        <dbReference type="PROSITE" id="PS51704"/>
    </source>
</evidence>
<proteinExistence type="predicted"/>
<dbReference type="CDD" id="cd08565">
    <property type="entry name" value="GDPD_pAtGDE_like"/>
    <property type="match status" value="1"/>
</dbReference>
<accession>A0A5C8PP13</accession>
<dbReference type="InterPro" id="IPR017946">
    <property type="entry name" value="PLC-like_Pdiesterase_TIM-brl"/>
</dbReference>
<dbReference type="GO" id="GO:0008081">
    <property type="term" value="F:phosphoric diester hydrolase activity"/>
    <property type="evidence" value="ECO:0007669"/>
    <property type="project" value="InterPro"/>
</dbReference>
<dbReference type="RefSeq" id="WP_147847670.1">
    <property type="nucleotide sequence ID" value="NZ_VDUZ01000014.1"/>
</dbReference>
<name>A0A5C8PP13_9HYPH</name>
<evidence type="ECO:0000313" key="2">
    <source>
        <dbReference type="EMBL" id="TXL75457.1"/>
    </source>
</evidence>
<dbReference type="SUPFAM" id="SSF51695">
    <property type="entry name" value="PLC-like phosphodiesterases"/>
    <property type="match status" value="1"/>
</dbReference>
<dbReference type="AlphaFoldDB" id="A0A5C8PP13"/>
<dbReference type="Pfam" id="PF03009">
    <property type="entry name" value="GDPD"/>
    <property type="match status" value="1"/>
</dbReference>
<dbReference type="Proteomes" id="UP000321638">
    <property type="component" value="Unassembled WGS sequence"/>
</dbReference>
<dbReference type="Gene3D" id="3.20.20.190">
    <property type="entry name" value="Phosphatidylinositol (PI) phosphodiesterase"/>
    <property type="match status" value="1"/>
</dbReference>
<dbReference type="EMBL" id="VDUZ01000014">
    <property type="protein sequence ID" value="TXL75457.1"/>
    <property type="molecule type" value="Genomic_DNA"/>
</dbReference>
<organism evidence="2 3">
    <name type="scientific">Vineibacter terrae</name>
    <dbReference type="NCBI Taxonomy" id="2586908"/>
    <lineage>
        <taxon>Bacteria</taxon>
        <taxon>Pseudomonadati</taxon>
        <taxon>Pseudomonadota</taxon>
        <taxon>Alphaproteobacteria</taxon>
        <taxon>Hyphomicrobiales</taxon>
        <taxon>Vineibacter</taxon>
    </lineage>
</organism>
<keyword evidence="3" id="KW-1185">Reference proteome</keyword>
<dbReference type="GO" id="GO:0006629">
    <property type="term" value="P:lipid metabolic process"/>
    <property type="evidence" value="ECO:0007669"/>
    <property type="project" value="InterPro"/>
</dbReference>
<dbReference type="PANTHER" id="PTHR46211">
    <property type="entry name" value="GLYCEROPHOSPHORYL DIESTER PHOSPHODIESTERASE"/>
    <property type="match status" value="1"/>
</dbReference>
<dbReference type="PROSITE" id="PS51704">
    <property type="entry name" value="GP_PDE"/>
    <property type="match status" value="1"/>
</dbReference>